<evidence type="ECO:0000256" key="1">
    <source>
        <dbReference type="ARBA" id="ARBA00022670"/>
    </source>
</evidence>
<reference evidence="7 8" key="1">
    <citation type="submission" date="2010-03" db="EMBL/GenBank/DDBJ databases">
        <title>The complete genome of Methanohalophilus mahii DSM 5219.</title>
        <authorList>
            <consortium name="US DOE Joint Genome Institute (JGI-PGF)"/>
            <person name="Lucas S."/>
            <person name="Copeland A."/>
            <person name="Lapidus A."/>
            <person name="Glavina del Rio T."/>
            <person name="Dalin E."/>
            <person name="Tice H."/>
            <person name="Bruce D."/>
            <person name="Goodwin L."/>
            <person name="Pitluck S."/>
            <person name="Kyrpides N."/>
            <person name="Mavromatis K."/>
            <person name="Ivanova N."/>
            <person name="Lykidis A."/>
            <person name="Saunders E."/>
            <person name="Brettin T."/>
            <person name="Detter J.C."/>
            <person name="Han C."/>
            <person name="Land M."/>
            <person name="Hauser L."/>
            <person name="Markowitz V."/>
            <person name="Cheng J.-F."/>
            <person name="Hugenholtz P."/>
            <person name="Woyke T."/>
            <person name="Wu D."/>
            <person name="Spring S."/>
            <person name="Schneider S."/>
            <person name="Schroeder M."/>
            <person name="Klenk H.-P."/>
            <person name="Eisen J.A."/>
        </authorList>
    </citation>
    <scope>NUCLEOTIDE SEQUENCE [LARGE SCALE GENOMIC DNA]</scope>
    <source>
        <strain evidence="8">ATCC 35705 / DSM 5219 / SLP</strain>
    </source>
</reference>
<name>D5EAL8_METMS</name>
<feature type="domain" description="MPN" evidence="6">
    <location>
        <begin position="6"/>
        <end position="133"/>
    </location>
</feature>
<dbReference type="InterPro" id="IPR028090">
    <property type="entry name" value="JAB_dom_prok"/>
</dbReference>
<dbReference type="InterPro" id="IPR000555">
    <property type="entry name" value="JAMM/MPN+_dom"/>
</dbReference>
<keyword evidence="2" id="KW-0479">Metal-binding</keyword>
<gene>
    <name evidence="7" type="ordered locus">Mmah_0694</name>
</gene>
<evidence type="ECO:0000256" key="5">
    <source>
        <dbReference type="ARBA" id="ARBA00023049"/>
    </source>
</evidence>
<keyword evidence="4" id="KW-0862">Zinc</keyword>
<evidence type="ECO:0000256" key="3">
    <source>
        <dbReference type="ARBA" id="ARBA00022801"/>
    </source>
</evidence>
<evidence type="ECO:0000259" key="6">
    <source>
        <dbReference type="PROSITE" id="PS50249"/>
    </source>
</evidence>
<dbReference type="PANTHER" id="PTHR34858">
    <property type="entry name" value="CYSO-CYSTEINE PEPTIDASE"/>
    <property type="match status" value="1"/>
</dbReference>
<dbReference type="PROSITE" id="PS50249">
    <property type="entry name" value="MPN"/>
    <property type="match status" value="1"/>
</dbReference>
<dbReference type="Proteomes" id="UP000001059">
    <property type="component" value="Chromosome"/>
</dbReference>
<dbReference type="Gene3D" id="3.40.140.10">
    <property type="entry name" value="Cytidine Deaminase, domain 2"/>
    <property type="match status" value="1"/>
</dbReference>
<protein>
    <submittedName>
        <fullName evidence="7">Mov34/MPN/PAD-1 family protein</fullName>
    </submittedName>
</protein>
<keyword evidence="3" id="KW-0378">Hydrolase</keyword>
<dbReference type="AlphaFoldDB" id="D5EAL8"/>
<proteinExistence type="predicted"/>
<dbReference type="SMART" id="SM00232">
    <property type="entry name" value="JAB_MPN"/>
    <property type="match status" value="1"/>
</dbReference>
<dbReference type="KEGG" id="mmh:Mmah_0694"/>
<evidence type="ECO:0000313" key="8">
    <source>
        <dbReference type="Proteomes" id="UP000001059"/>
    </source>
</evidence>
<organism evidence="7 8">
    <name type="scientific">Methanohalophilus mahii (strain ATCC 35705 / DSM 5219 / SLP)</name>
    <dbReference type="NCBI Taxonomy" id="547558"/>
    <lineage>
        <taxon>Archaea</taxon>
        <taxon>Methanobacteriati</taxon>
        <taxon>Methanobacteriota</taxon>
        <taxon>Stenosarchaea group</taxon>
        <taxon>Methanomicrobia</taxon>
        <taxon>Methanosarcinales</taxon>
        <taxon>Methanosarcinaceae</taxon>
        <taxon>Methanohalophilus</taxon>
    </lineage>
</organism>
<dbReference type="InterPro" id="IPR051929">
    <property type="entry name" value="VirAsm_ModProt"/>
</dbReference>
<dbReference type="GeneID" id="8982850"/>
<dbReference type="RefSeq" id="WP_013037162.1">
    <property type="nucleotide sequence ID" value="NC_014002.1"/>
</dbReference>
<dbReference type="CDD" id="cd08070">
    <property type="entry name" value="MPN_like"/>
    <property type="match status" value="1"/>
</dbReference>
<dbReference type="HOGENOM" id="CLU_116765_4_2_2"/>
<dbReference type="GO" id="GO:0006508">
    <property type="term" value="P:proteolysis"/>
    <property type="evidence" value="ECO:0007669"/>
    <property type="project" value="UniProtKB-KW"/>
</dbReference>
<dbReference type="InterPro" id="IPR037518">
    <property type="entry name" value="MPN"/>
</dbReference>
<dbReference type="GO" id="GO:0008235">
    <property type="term" value="F:metalloexopeptidase activity"/>
    <property type="evidence" value="ECO:0007669"/>
    <property type="project" value="TreeGrafter"/>
</dbReference>
<evidence type="ECO:0000256" key="2">
    <source>
        <dbReference type="ARBA" id="ARBA00022723"/>
    </source>
</evidence>
<sequence length="133" mass="15188">MTASKIGISQEHLSIILEELESNRPFEACGVLLGINEGYVASIKRVVPVKNSRRTQYSFELDSTEFYRIWNDAEKEGMDVVGIYHTHPANTARPSDRDKKSMRNFPLIWIIAGNDGVFAYRFVKERLSTVHIV</sequence>
<keyword evidence="5" id="KW-0482">Metalloprotease</keyword>
<keyword evidence="8" id="KW-1185">Reference proteome</keyword>
<dbReference type="GO" id="GO:0008270">
    <property type="term" value="F:zinc ion binding"/>
    <property type="evidence" value="ECO:0007669"/>
    <property type="project" value="TreeGrafter"/>
</dbReference>
<evidence type="ECO:0000256" key="4">
    <source>
        <dbReference type="ARBA" id="ARBA00022833"/>
    </source>
</evidence>
<dbReference type="Pfam" id="PF14464">
    <property type="entry name" value="Prok-JAB"/>
    <property type="match status" value="1"/>
</dbReference>
<dbReference type="SUPFAM" id="SSF102712">
    <property type="entry name" value="JAB1/MPN domain"/>
    <property type="match status" value="1"/>
</dbReference>
<evidence type="ECO:0000313" key="7">
    <source>
        <dbReference type="EMBL" id="ADE36219.1"/>
    </source>
</evidence>
<dbReference type="PANTHER" id="PTHR34858:SF1">
    <property type="entry name" value="CYSO-CYSTEINE PEPTIDASE"/>
    <property type="match status" value="1"/>
</dbReference>
<dbReference type="EMBL" id="CP001994">
    <property type="protein sequence ID" value="ADE36219.1"/>
    <property type="molecule type" value="Genomic_DNA"/>
</dbReference>
<accession>D5EAL8</accession>
<dbReference type="OrthoDB" id="10589at2157"/>
<keyword evidence="1" id="KW-0645">Protease</keyword>
<dbReference type="STRING" id="547558.Mmah_0694"/>